<accession>A0ACC0APN5</accession>
<name>A0ACC0APN5_CATRO</name>
<keyword evidence="2" id="KW-1185">Reference proteome</keyword>
<dbReference type="Proteomes" id="UP001060085">
    <property type="component" value="Linkage Group LG05"/>
</dbReference>
<reference evidence="2" key="1">
    <citation type="journal article" date="2023" name="Nat. Plants">
        <title>Single-cell RNA sequencing provides a high-resolution roadmap for understanding the multicellular compartmentation of specialized metabolism.</title>
        <authorList>
            <person name="Sun S."/>
            <person name="Shen X."/>
            <person name="Li Y."/>
            <person name="Li Y."/>
            <person name="Wang S."/>
            <person name="Li R."/>
            <person name="Zhang H."/>
            <person name="Shen G."/>
            <person name="Guo B."/>
            <person name="Wei J."/>
            <person name="Xu J."/>
            <person name="St-Pierre B."/>
            <person name="Chen S."/>
            <person name="Sun C."/>
        </authorList>
    </citation>
    <scope>NUCLEOTIDE SEQUENCE [LARGE SCALE GENOMIC DNA]</scope>
</reference>
<evidence type="ECO:0000313" key="2">
    <source>
        <dbReference type="Proteomes" id="UP001060085"/>
    </source>
</evidence>
<sequence>MWQCGVLSWSPIALVKFNTRDWFFSKVQNVSSNIQYDSTRSTFVQLTDFRQLKESSDQSRDHLDSISNEDSEYHTLVNQREIQQLKERSILWDPSFLQTERTEIESHRFPKCLSGYSSIFPHEVIV</sequence>
<evidence type="ECO:0000313" key="1">
    <source>
        <dbReference type="EMBL" id="KAI5661441.1"/>
    </source>
</evidence>
<comment type="caution">
    <text evidence="1">The sequence shown here is derived from an EMBL/GenBank/DDBJ whole genome shotgun (WGS) entry which is preliminary data.</text>
</comment>
<proteinExistence type="predicted"/>
<organism evidence="1 2">
    <name type="scientific">Catharanthus roseus</name>
    <name type="common">Madagascar periwinkle</name>
    <name type="synonym">Vinca rosea</name>
    <dbReference type="NCBI Taxonomy" id="4058"/>
    <lineage>
        <taxon>Eukaryota</taxon>
        <taxon>Viridiplantae</taxon>
        <taxon>Streptophyta</taxon>
        <taxon>Embryophyta</taxon>
        <taxon>Tracheophyta</taxon>
        <taxon>Spermatophyta</taxon>
        <taxon>Magnoliopsida</taxon>
        <taxon>eudicotyledons</taxon>
        <taxon>Gunneridae</taxon>
        <taxon>Pentapetalae</taxon>
        <taxon>asterids</taxon>
        <taxon>lamiids</taxon>
        <taxon>Gentianales</taxon>
        <taxon>Apocynaceae</taxon>
        <taxon>Rauvolfioideae</taxon>
        <taxon>Vinceae</taxon>
        <taxon>Catharanthinae</taxon>
        <taxon>Catharanthus</taxon>
    </lineage>
</organism>
<gene>
    <name evidence="1" type="ORF">M9H77_20764</name>
</gene>
<protein>
    <submittedName>
        <fullName evidence="1">Uncharacterized protein</fullName>
    </submittedName>
</protein>
<dbReference type="EMBL" id="CM044705">
    <property type="protein sequence ID" value="KAI5661441.1"/>
    <property type="molecule type" value="Genomic_DNA"/>
</dbReference>